<dbReference type="HOGENOM" id="CLU_025116_0_0_4"/>
<reference evidence="8" key="1">
    <citation type="submission" date="2016-06" db="EMBL/GenBank/DDBJ databases">
        <title>Pandoraea oxalativorans DSM 23570 Genome Sequencing.</title>
        <authorList>
            <person name="Ee R."/>
            <person name="Lim Y.-L."/>
            <person name="Yong D."/>
            <person name="Yin W.-F."/>
            <person name="Chan K.-G."/>
        </authorList>
    </citation>
    <scope>NUCLEOTIDE SEQUENCE</scope>
    <source>
        <strain evidence="8">DSM 23570</strain>
    </source>
</reference>
<evidence type="ECO:0000256" key="1">
    <source>
        <dbReference type="ARBA" id="ARBA00004141"/>
    </source>
</evidence>
<evidence type="ECO:0000313" key="8">
    <source>
        <dbReference type="EMBL" id="AKC68601.1"/>
    </source>
</evidence>
<evidence type="ECO:0000256" key="3">
    <source>
        <dbReference type="ARBA" id="ARBA00022748"/>
    </source>
</evidence>
<feature type="transmembrane region" description="Helical" evidence="6">
    <location>
        <begin position="174"/>
        <end position="192"/>
    </location>
</feature>
<evidence type="ECO:0000256" key="6">
    <source>
        <dbReference type="SAM" id="Phobius"/>
    </source>
</evidence>
<keyword evidence="5 6" id="KW-0472">Membrane</keyword>
<accession>A0A0E3Y8N1</accession>
<proteinExistence type="predicted"/>
<evidence type="ECO:0000259" key="7">
    <source>
        <dbReference type="Pfam" id="PF05140"/>
    </source>
</evidence>
<dbReference type="RefSeq" id="WP_046290024.1">
    <property type="nucleotide sequence ID" value="NZ_CP011253.3"/>
</dbReference>
<dbReference type="GO" id="GO:0017004">
    <property type="term" value="P:cytochrome complex assembly"/>
    <property type="evidence" value="ECO:0007669"/>
    <property type="project" value="UniProtKB-KW"/>
</dbReference>
<gene>
    <name evidence="8" type="ORF">MB84_02745</name>
</gene>
<feature type="transmembrane region" description="Helical" evidence="6">
    <location>
        <begin position="643"/>
        <end position="661"/>
    </location>
</feature>
<dbReference type="GO" id="GO:0016020">
    <property type="term" value="C:membrane"/>
    <property type="evidence" value="ECO:0007669"/>
    <property type="project" value="UniProtKB-SubCell"/>
</dbReference>
<feature type="domain" description="ResB-like" evidence="7">
    <location>
        <begin position="27"/>
        <end position="698"/>
    </location>
</feature>
<evidence type="ECO:0000313" key="9">
    <source>
        <dbReference type="Proteomes" id="UP000035050"/>
    </source>
</evidence>
<sequence length="711" mass="78566">MSISTSGMQIKGAQRWVRDGVELVSSMRFAISLLTVLAIASIVGTVLKQGDPYPNYVNQFGPFWADVFRSLGLYTVYSSWWFLLILFFLMASTTLCIVRNAPKMIADIRSWRDHVREGSLRAFGHKAEYVGPLSRTDLLKRVTGYLGHRGYRFVVREREGATLVAAKAGAINKIGYIFAHSAIVIICLGGLVDSDLLIRVQMALFGKSPLQGNAVIAQIPENHRLSANNPAFRGYAFVPEGGKSTTAILNFQDGSVVQDLPFSIELKKFHVDYYSTGMPKLFASDIVVTDPETGKSMDATVKVNEPFIYKGVAIYQSSFEDGGSKLKLTGYPMRGATDRPFAFSGDIGGSTQLRGGAAGKDAYTVEFSDFRAINVENISNGGGERDVRGVARKSLRDELGAQLGSGARTDVGKDLRNVGPSVQYKVRDRSGQAKEYRNYMLPILVEDGERVFMTGVRDTPDGPFQYLRIPADADGSVKQWMLLRAALQDDGARTEAARRFAMQSLPSQTSAELRGQLQESAKRELDLFAGAMPASKNGHATGGLQAIAEFVNEKVPQEQQSSAADMFRRILDGTIWQLWQVAREQAGQPAVVPSPETERFVHTATNALSDNFLYDAPVFLQLDSFEQIQASVFQLTRSPGKKIVYLGSLLLVLGIFSMFYVRERRLWLWVKDTPEGGSSVLMAVSTTRRTLDFEKEFARTKAEMNEIVTKR</sequence>
<comment type="subcellular location">
    <subcellularLocation>
        <location evidence="1">Membrane</location>
        <topology evidence="1">Multi-pass membrane protein</topology>
    </subcellularLocation>
</comment>
<keyword evidence="4 6" id="KW-1133">Transmembrane helix</keyword>
<protein>
    <submittedName>
        <fullName evidence="8">Cytochrome C biogenesis protein ResB</fullName>
    </submittedName>
</protein>
<dbReference type="Proteomes" id="UP000035050">
    <property type="component" value="Chromosome"/>
</dbReference>
<dbReference type="InterPro" id="IPR023494">
    <property type="entry name" value="Cyt_c_bgen_Ccs1/CcsB/ResB"/>
</dbReference>
<dbReference type="PANTHER" id="PTHR31566">
    <property type="entry name" value="CYTOCHROME C BIOGENESIS PROTEIN CCS1, CHLOROPLASTIC"/>
    <property type="match status" value="1"/>
</dbReference>
<feature type="transmembrane region" description="Helical" evidence="6">
    <location>
        <begin position="21"/>
        <end position="47"/>
    </location>
</feature>
<dbReference type="EMBL" id="CP011253">
    <property type="protein sequence ID" value="AKC68601.1"/>
    <property type="molecule type" value="Genomic_DNA"/>
</dbReference>
<dbReference type="Pfam" id="PF05140">
    <property type="entry name" value="ResB"/>
    <property type="match status" value="1"/>
</dbReference>
<evidence type="ECO:0000256" key="4">
    <source>
        <dbReference type="ARBA" id="ARBA00022989"/>
    </source>
</evidence>
<evidence type="ECO:0000256" key="2">
    <source>
        <dbReference type="ARBA" id="ARBA00022692"/>
    </source>
</evidence>
<dbReference type="KEGG" id="pox:MB84_02745"/>
<feature type="transmembrane region" description="Helical" evidence="6">
    <location>
        <begin position="80"/>
        <end position="98"/>
    </location>
</feature>
<keyword evidence="9" id="KW-1185">Reference proteome</keyword>
<organism evidence="8 9">
    <name type="scientific">Pandoraea oxalativorans</name>
    <dbReference type="NCBI Taxonomy" id="573737"/>
    <lineage>
        <taxon>Bacteria</taxon>
        <taxon>Pseudomonadati</taxon>
        <taxon>Pseudomonadota</taxon>
        <taxon>Betaproteobacteria</taxon>
        <taxon>Burkholderiales</taxon>
        <taxon>Burkholderiaceae</taxon>
        <taxon>Pandoraea</taxon>
    </lineage>
</organism>
<evidence type="ECO:0000256" key="5">
    <source>
        <dbReference type="ARBA" id="ARBA00023136"/>
    </source>
</evidence>
<name>A0A0E3Y8N1_9BURK</name>
<keyword evidence="3" id="KW-0201">Cytochrome c-type biogenesis</keyword>
<dbReference type="PANTHER" id="PTHR31566:SF0">
    <property type="entry name" value="CYTOCHROME C BIOGENESIS PROTEIN CCS1, CHLOROPLASTIC"/>
    <property type="match status" value="1"/>
</dbReference>
<dbReference type="PATRIC" id="fig|573737.6.peg.1332"/>
<keyword evidence="2 6" id="KW-0812">Transmembrane</keyword>
<dbReference type="AlphaFoldDB" id="A0A0E3Y8N1"/>
<dbReference type="InterPro" id="IPR007816">
    <property type="entry name" value="ResB-like_domain"/>
</dbReference>